<feature type="compositionally biased region" description="Basic and acidic residues" evidence="2">
    <location>
        <begin position="452"/>
        <end position="464"/>
    </location>
</feature>
<name>A0A7I8LKV7_SPIIN</name>
<keyword evidence="4" id="KW-1185">Reference proteome</keyword>
<dbReference type="EMBL" id="LR746280">
    <property type="protein sequence ID" value="CAA7409925.1"/>
    <property type="molecule type" value="Genomic_DNA"/>
</dbReference>
<dbReference type="PANTHER" id="PTHR33427">
    <property type="entry name" value="HNH ENDONUCLEASE"/>
    <property type="match status" value="1"/>
</dbReference>
<evidence type="ECO:0000313" key="3">
    <source>
        <dbReference type="EMBL" id="CAA7409925.1"/>
    </source>
</evidence>
<dbReference type="PANTHER" id="PTHR33427:SF2">
    <property type="entry name" value="TRICHOHYALIN"/>
    <property type="match status" value="1"/>
</dbReference>
<gene>
    <name evidence="3" type="ORF">SI8410_17020603</name>
</gene>
<sequence length="675" mass="77614">MAGTLGFREGETVVDESLGYPRAYPKLCRSTNTYSRGPPHVFQPYALQPQEIASMKEFNRMFPVVDPERNSTADPETYINLLWKQLSHLGNAGFDPALFRVDPYGNVLYLHADPSSPLSWGVDHWFPCKRGGRTVLSNLRLVQWQVCKKKKNKLEFLVPWWDLQLGVSVNQFLSIFASSNSDFRNRAFSFLFKGGEDEVFKELNITESPFTQQFLEKKRLIGLAPAAITGSQKYSDRSVLKSVNHRSSRLPWPSSPSLDDGEGFCKGIHRSRARISKENEDPNIYSNEYLSIAMARDSLREMEEAKRKQAAIRGLDEEMKDLSGRNEEERVTLQDLEVSLIRKRRRVEKCRRLAEAQASYRSQLERMIRDAMHQCVVYKEQARLNQAACSALAARLEAQKAMCDTSEKELLKRFKVREELERQIVPDCDEQQQTRKRPLEEEEEEEGEEEENNHLLERADDGRGDVSIGLTHSSRRKMRRALRKELRVFLEEEQKASEAGISIDEDIYMERCSAHGDEPEEEEEEQRMSQIGKRNVEKWLQMLLEKSENQGSPTPPPPPENRTDEIVIHHRLNSGESLQKLRLTPKRDKGEESAGDVERSRSLVGNKRVERRVMIARPDSPRSSRVSFPSSPLNLRRTMDCIRKRSSVAGDDDDTNCPNKLITQYSNRAAAVRRA</sequence>
<feature type="region of interest" description="Disordered" evidence="2">
    <location>
        <begin position="573"/>
        <end position="605"/>
    </location>
</feature>
<organism evidence="3 4">
    <name type="scientific">Spirodela intermedia</name>
    <name type="common">Intermediate duckweed</name>
    <dbReference type="NCBI Taxonomy" id="51605"/>
    <lineage>
        <taxon>Eukaryota</taxon>
        <taxon>Viridiplantae</taxon>
        <taxon>Streptophyta</taxon>
        <taxon>Embryophyta</taxon>
        <taxon>Tracheophyta</taxon>
        <taxon>Spermatophyta</taxon>
        <taxon>Magnoliopsida</taxon>
        <taxon>Liliopsida</taxon>
        <taxon>Araceae</taxon>
        <taxon>Lemnoideae</taxon>
        <taxon>Spirodela</taxon>
    </lineage>
</organism>
<feature type="compositionally biased region" description="Basic and acidic residues" evidence="2">
    <location>
        <begin position="585"/>
        <end position="605"/>
    </location>
</feature>
<keyword evidence="1" id="KW-0175">Coiled coil</keyword>
<feature type="region of interest" description="Disordered" evidence="2">
    <location>
        <begin position="425"/>
        <end position="475"/>
    </location>
</feature>
<feature type="compositionally biased region" description="Acidic residues" evidence="2">
    <location>
        <begin position="440"/>
        <end position="451"/>
    </location>
</feature>
<dbReference type="AlphaFoldDB" id="A0A7I8LKV7"/>
<protein>
    <submittedName>
        <fullName evidence="3">Uncharacterized protein</fullName>
    </submittedName>
</protein>
<evidence type="ECO:0000256" key="2">
    <source>
        <dbReference type="SAM" id="MobiDB-lite"/>
    </source>
</evidence>
<accession>A0A7I8LKV7</accession>
<evidence type="ECO:0000313" key="4">
    <source>
        <dbReference type="Proteomes" id="UP000663760"/>
    </source>
</evidence>
<dbReference type="OrthoDB" id="608866at2759"/>
<evidence type="ECO:0000256" key="1">
    <source>
        <dbReference type="SAM" id="Coils"/>
    </source>
</evidence>
<feature type="coiled-coil region" evidence="1">
    <location>
        <begin position="305"/>
        <end position="332"/>
    </location>
</feature>
<dbReference type="Proteomes" id="UP000663760">
    <property type="component" value="Chromosome 17"/>
</dbReference>
<proteinExistence type="predicted"/>
<reference evidence="3" key="1">
    <citation type="submission" date="2020-02" db="EMBL/GenBank/DDBJ databases">
        <authorList>
            <person name="Scholz U."/>
            <person name="Mascher M."/>
            <person name="Fiebig A."/>
        </authorList>
    </citation>
    <scope>NUCLEOTIDE SEQUENCE</scope>
</reference>